<dbReference type="WBParaSite" id="JU765_v2.g3372.t1">
    <property type="protein sequence ID" value="JU765_v2.g3372.t1"/>
    <property type="gene ID" value="JU765_v2.g3372"/>
</dbReference>
<sequence>MVFFTADYQIYMPAEREHVTNYFLDLHINFNDDWLSSVLHYHRASDLAGTSLCKSVFDQWLHSDLAESTLSAFQKPTTKVAVLEGCFLFQLVKFVDTANSYWGQYRKITQKSDDYDFFDIISKDDLPADAPEKKSKRMLLLELSDGIQTVKAIEYKPIP</sequence>
<evidence type="ECO:0000313" key="2">
    <source>
        <dbReference type="WBParaSite" id="JU765_v2.g3372.t1"/>
    </source>
</evidence>
<dbReference type="Proteomes" id="UP000887576">
    <property type="component" value="Unplaced"/>
</dbReference>
<organism evidence="1 2">
    <name type="scientific">Panagrolaimus sp. JU765</name>
    <dbReference type="NCBI Taxonomy" id="591449"/>
    <lineage>
        <taxon>Eukaryota</taxon>
        <taxon>Metazoa</taxon>
        <taxon>Ecdysozoa</taxon>
        <taxon>Nematoda</taxon>
        <taxon>Chromadorea</taxon>
        <taxon>Rhabditida</taxon>
        <taxon>Tylenchina</taxon>
        <taxon>Panagrolaimomorpha</taxon>
        <taxon>Panagrolaimoidea</taxon>
        <taxon>Panagrolaimidae</taxon>
        <taxon>Panagrolaimus</taxon>
    </lineage>
</organism>
<protein>
    <submittedName>
        <fullName evidence="2">RecQ mediated genome instability protein 1-like N-terminal helical domain-containing protein</fullName>
    </submittedName>
</protein>
<evidence type="ECO:0000313" key="1">
    <source>
        <dbReference type="Proteomes" id="UP000887576"/>
    </source>
</evidence>
<name>A0AC34R4R5_9BILA</name>
<reference evidence="2" key="1">
    <citation type="submission" date="2022-11" db="UniProtKB">
        <authorList>
            <consortium name="WormBaseParasite"/>
        </authorList>
    </citation>
    <scope>IDENTIFICATION</scope>
</reference>
<proteinExistence type="predicted"/>
<accession>A0AC34R4R5</accession>